<name>A0A9P6IJD9_9FUNG</name>
<evidence type="ECO:0000313" key="2">
    <source>
        <dbReference type="EMBL" id="KAF9925417.1"/>
    </source>
</evidence>
<feature type="region of interest" description="Disordered" evidence="1">
    <location>
        <begin position="85"/>
        <end position="124"/>
    </location>
</feature>
<proteinExistence type="predicted"/>
<dbReference type="Proteomes" id="UP000749646">
    <property type="component" value="Unassembled WGS sequence"/>
</dbReference>
<sequence length="312" mass="34932">MEATQSFRSVGTSDIKRINCHHVACETIVLWEDIKQAFPGINLVQNGEDVISFMKNPDLYSTVPLRIRQYPGVVLDVILSTAVPNSSAEHPMGPQVSSPRFADTPHSNASVSTMSSTPLPSLHSGVKSASKTKLTFREVVALAQTKAREVEIEQRLISAQTKAREVEIEQRLISSMPPEIQARLRASSVYGSIVQAIKDGEVEQSDQLMGYFQELKDELAKNTDLMDRNTNLTTRILELTTKNSELLTKVYELTIEHNDLSTKMIKLQGCFDAKQETKQLQPSLLSLLQNRVQAIMTQTYELHEDPIPHLFI</sequence>
<evidence type="ECO:0000313" key="3">
    <source>
        <dbReference type="Proteomes" id="UP000749646"/>
    </source>
</evidence>
<dbReference type="EMBL" id="JAAAHW010010488">
    <property type="protein sequence ID" value="KAF9925417.1"/>
    <property type="molecule type" value="Genomic_DNA"/>
</dbReference>
<feature type="compositionally biased region" description="Polar residues" evidence="1">
    <location>
        <begin position="105"/>
        <end position="119"/>
    </location>
</feature>
<evidence type="ECO:0000256" key="1">
    <source>
        <dbReference type="SAM" id="MobiDB-lite"/>
    </source>
</evidence>
<dbReference type="OrthoDB" id="2426474at2759"/>
<comment type="caution">
    <text evidence="2">The sequence shown here is derived from an EMBL/GenBank/DDBJ whole genome shotgun (WGS) entry which is preliminary data.</text>
</comment>
<dbReference type="AlphaFoldDB" id="A0A9P6IJD9"/>
<feature type="non-terminal residue" evidence="2">
    <location>
        <position position="1"/>
    </location>
</feature>
<keyword evidence="3" id="KW-1185">Reference proteome</keyword>
<reference evidence="2" key="1">
    <citation type="journal article" date="2020" name="Fungal Divers.">
        <title>Resolving the Mortierellaceae phylogeny through synthesis of multi-gene phylogenetics and phylogenomics.</title>
        <authorList>
            <person name="Vandepol N."/>
            <person name="Liber J."/>
            <person name="Desiro A."/>
            <person name="Na H."/>
            <person name="Kennedy M."/>
            <person name="Barry K."/>
            <person name="Grigoriev I.V."/>
            <person name="Miller A.N."/>
            <person name="O'Donnell K."/>
            <person name="Stajich J.E."/>
            <person name="Bonito G."/>
        </authorList>
    </citation>
    <scope>NUCLEOTIDE SEQUENCE</scope>
    <source>
        <strain evidence="2">MES-2147</strain>
    </source>
</reference>
<protein>
    <submittedName>
        <fullName evidence="2">Uncharacterized protein</fullName>
    </submittedName>
</protein>
<accession>A0A9P6IJD9</accession>
<gene>
    <name evidence="2" type="ORF">BGZ65_007767</name>
</gene>
<organism evidence="2 3">
    <name type="scientific">Modicella reniformis</name>
    <dbReference type="NCBI Taxonomy" id="1440133"/>
    <lineage>
        <taxon>Eukaryota</taxon>
        <taxon>Fungi</taxon>
        <taxon>Fungi incertae sedis</taxon>
        <taxon>Mucoromycota</taxon>
        <taxon>Mortierellomycotina</taxon>
        <taxon>Mortierellomycetes</taxon>
        <taxon>Mortierellales</taxon>
        <taxon>Mortierellaceae</taxon>
        <taxon>Modicella</taxon>
    </lineage>
</organism>